<dbReference type="GO" id="GO:0016491">
    <property type="term" value="F:oxidoreductase activity"/>
    <property type="evidence" value="ECO:0007669"/>
    <property type="project" value="InterPro"/>
</dbReference>
<reference evidence="2 3" key="1">
    <citation type="submission" date="2018-06" db="EMBL/GenBank/DDBJ databases">
        <authorList>
            <consortium name="Pathogen Informatics"/>
            <person name="Doyle S."/>
        </authorList>
    </citation>
    <scope>NUCLEOTIDE SEQUENCE [LARGE SCALE GENOMIC DNA]</scope>
    <source>
        <strain evidence="2 3">NCTC12278</strain>
    </source>
</reference>
<dbReference type="STRING" id="1123303.GCA_000372425_00944"/>
<evidence type="ECO:0000259" key="1">
    <source>
        <dbReference type="PROSITE" id="PS51384"/>
    </source>
</evidence>
<dbReference type="PANTHER" id="PTHR47354:SF5">
    <property type="entry name" value="PROTEIN RFBI"/>
    <property type="match status" value="1"/>
</dbReference>
<protein>
    <submittedName>
        <fullName evidence="2">Ferredoxin reductase</fullName>
    </submittedName>
</protein>
<name>A0A2X3VN67_9STRE</name>
<dbReference type="AlphaFoldDB" id="A0A2X3VN67"/>
<proteinExistence type="predicted"/>
<organism evidence="2 3">
    <name type="scientific">Streptococcus ferus</name>
    <dbReference type="NCBI Taxonomy" id="1345"/>
    <lineage>
        <taxon>Bacteria</taxon>
        <taxon>Bacillati</taxon>
        <taxon>Bacillota</taxon>
        <taxon>Bacilli</taxon>
        <taxon>Lactobacillales</taxon>
        <taxon>Streptococcaceae</taxon>
        <taxon>Streptococcus</taxon>
    </lineage>
</organism>
<accession>A0A2X3VN67</accession>
<dbReference type="PANTHER" id="PTHR47354">
    <property type="entry name" value="NADH OXIDOREDUCTASE HCR"/>
    <property type="match status" value="1"/>
</dbReference>
<evidence type="ECO:0000313" key="3">
    <source>
        <dbReference type="Proteomes" id="UP000249495"/>
    </source>
</evidence>
<dbReference type="EMBL" id="LS483343">
    <property type="protein sequence ID" value="SQF40848.1"/>
    <property type="molecule type" value="Genomic_DNA"/>
</dbReference>
<dbReference type="PROSITE" id="PS51384">
    <property type="entry name" value="FAD_FR"/>
    <property type="match status" value="1"/>
</dbReference>
<dbReference type="InterPro" id="IPR039261">
    <property type="entry name" value="FNR_nucleotide-bd"/>
</dbReference>
<evidence type="ECO:0000313" key="2">
    <source>
        <dbReference type="EMBL" id="SQF40848.1"/>
    </source>
</evidence>
<gene>
    <name evidence="2" type="ORF">NCTC12278_01427</name>
</gene>
<dbReference type="Gene3D" id="3.40.50.80">
    <property type="entry name" value="Nucleotide-binding domain of ferredoxin-NADP reductase (FNR) module"/>
    <property type="match status" value="1"/>
</dbReference>
<dbReference type="InterPro" id="IPR017938">
    <property type="entry name" value="Riboflavin_synthase-like_b-brl"/>
</dbReference>
<keyword evidence="3" id="KW-1185">Reference proteome</keyword>
<dbReference type="SUPFAM" id="SSF63380">
    <property type="entry name" value="Riboflavin synthase domain-like"/>
    <property type="match status" value="1"/>
</dbReference>
<dbReference type="InterPro" id="IPR050415">
    <property type="entry name" value="MRET"/>
</dbReference>
<dbReference type="KEGG" id="sfer:NCTC12278_01427"/>
<dbReference type="Proteomes" id="UP000249495">
    <property type="component" value="Chromosome 1"/>
</dbReference>
<sequence>MLILILSILALGLLTCWGVYAYLGRSLDLSVKSIEHLTGDLFLIHLTKPEHLLWESGSYAKFVLPDNKESRWLTIASTPDENEMLILTHHNGSAFKKALTSLHKGEKIQMSWLSSTLKVKEEASPLVCFASDVGIAAIRPIIKEWAGKRELILSHLDKGGLAFDSELVELAANQELLTYQTSASLYQSKEQLAQAIDHYSTHATYLLAGQPDDVEAMKAFLSVKGIDSSQILVELFRGLP</sequence>
<dbReference type="SUPFAM" id="SSF52343">
    <property type="entry name" value="Ferredoxin reductase-like, C-terminal NADP-linked domain"/>
    <property type="match status" value="1"/>
</dbReference>
<dbReference type="OrthoDB" id="1628427at2"/>
<feature type="domain" description="FAD-binding FR-type" evidence="1">
    <location>
        <begin position="24"/>
        <end position="132"/>
    </location>
</feature>
<dbReference type="Gene3D" id="2.40.30.10">
    <property type="entry name" value="Translation factors"/>
    <property type="match status" value="1"/>
</dbReference>
<dbReference type="RefSeq" id="WP_018030272.1">
    <property type="nucleotide sequence ID" value="NZ_LS483343.1"/>
</dbReference>
<dbReference type="InterPro" id="IPR017927">
    <property type="entry name" value="FAD-bd_FR_type"/>
</dbReference>